<feature type="compositionally biased region" description="Polar residues" evidence="1">
    <location>
        <begin position="1405"/>
        <end position="1428"/>
    </location>
</feature>
<feature type="compositionally biased region" description="Basic and acidic residues" evidence="1">
    <location>
        <begin position="92"/>
        <end position="106"/>
    </location>
</feature>
<dbReference type="Proteomes" id="UP000039046">
    <property type="component" value="Unassembled WGS sequence"/>
</dbReference>
<gene>
    <name evidence="2" type="ORF">VHEMI04114</name>
</gene>
<proteinExistence type="predicted"/>
<feature type="compositionally biased region" description="Basic and acidic residues" evidence="1">
    <location>
        <begin position="1045"/>
        <end position="1054"/>
    </location>
</feature>
<feature type="compositionally biased region" description="Low complexity" evidence="1">
    <location>
        <begin position="502"/>
        <end position="513"/>
    </location>
</feature>
<organism evidence="2 3">
    <name type="scientific">[Torrubiella] hemipterigena</name>
    <dbReference type="NCBI Taxonomy" id="1531966"/>
    <lineage>
        <taxon>Eukaryota</taxon>
        <taxon>Fungi</taxon>
        <taxon>Dikarya</taxon>
        <taxon>Ascomycota</taxon>
        <taxon>Pezizomycotina</taxon>
        <taxon>Sordariomycetes</taxon>
        <taxon>Hypocreomycetidae</taxon>
        <taxon>Hypocreales</taxon>
        <taxon>Clavicipitaceae</taxon>
        <taxon>Clavicipitaceae incertae sedis</taxon>
        <taxon>'Torrubiella' clade</taxon>
    </lineage>
</organism>
<feature type="compositionally biased region" description="Polar residues" evidence="1">
    <location>
        <begin position="892"/>
        <end position="911"/>
    </location>
</feature>
<feature type="region of interest" description="Disordered" evidence="1">
    <location>
        <begin position="409"/>
        <end position="429"/>
    </location>
</feature>
<feature type="compositionally biased region" description="Polar residues" evidence="1">
    <location>
        <begin position="679"/>
        <end position="699"/>
    </location>
</feature>
<feature type="region of interest" description="Disordered" evidence="1">
    <location>
        <begin position="219"/>
        <end position="300"/>
    </location>
</feature>
<feature type="region of interest" description="Disordered" evidence="1">
    <location>
        <begin position="545"/>
        <end position="575"/>
    </location>
</feature>
<evidence type="ECO:0000256" key="1">
    <source>
        <dbReference type="SAM" id="MobiDB-lite"/>
    </source>
</evidence>
<feature type="region of interest" description="Disordered" evidence="1">
    <location>
        <begin position="319"/>
        <end position="338"/>
    </location>
</feature>
<feature type="compositionally biased region" description="Polar residues" evidence="1">
    <location>
        <begin position="412"/>
        <end position="426"/>
    </location>
</feature>
<evidence type="ECO:0000313" key="2">
    <source>
        <dbReference type="EMBL" id="CEJ86468.1"/>
    </source>
</evidence>
<feature type="region of interest" description="Disordered" evidence="1">
    <location>
        <begin position="589"/>
        <end position="634"/>
    </location>
</feature>
<feature type="compositionally biased region" description="Low complexity" evidence="1">
    <location>
        <begin position="912"/>
        <end position="926"/>
    </location>
</feature>
<feature type="compositionally biased region" description="Polar residues" evidence="1">
    <location>
        <begin position="545"/>
        <end position="557"/>
    </location>
</feature>
<feature type="region of interest" description="Disordered" evidence="1">
    <location>
        <begin position="1044"/>
        <end position="1070"/>
    </location>
</feature>
<feature type="compositionally biased region" description="Polar residues" evidence="1">
    <location>
        <begin position="1060"/>
        <end position="1070"/>
    </location>
</feature>
<sequence>MGPTTPTQGPRGHRSDSRASSNYSSPFDLDEMLETVNLRRESSQLSSETAINRSTSAYKPQARESRDVFSSLFHFKNQSKRRVTANPPYSTDIHDKRHEYNEKESLKSSIFSRRKFKDVPVTPPPKSEARKALSTFDKTQISKPTELLEDLRGRRDIRSRPYGGESVYPQPLHISKPLPTPPDQAVPSLGGYSIAYESLPEPTIDQLPVIVNRSVVSVHHSTPSGRHSSTVPSVDYTSDYSSTPTETGQSRSQTPTPSPESSLVSPPPISPGREWSLSDGVSVTSRNASPGATEPERGHLEELAKPALKRVGSFRSLSAIKHRPSTMESELPPMPILKRTNSSKSLYVVRRPSTTETLAPPMPHWKRGGSTTPRNKLRRRSTMESHIQPVSTFETGSSVKSLLKFRRRSSAMMDTSSPNESASQKPLSSLRRLSMTMSELPLLFKSEKEIRPESGMSYRQNLTTDNNMSRYASLKRVSSIKSLSAVKHRSSTKSADSPPQTLRRSSSSKSLSSLKHRSTDFLSLPPLPSLDLDIFKTAKPAKRASTATADLQQSLSMDKSLPTWRPPSRRSSLAVDVSSKHALERLIGHEKPVIGQQNPRHWSQSVRSSNNMDLNDNRPTSPLPPRPPRSPVKEDEWIPRMPLLQLGPAHPEFEEIFTPRYKRAIKHAYSFDTLRDVNGNPTPRSRRISSQSTMSYSRPPNQPSWPLLDRTNESTTTTSKKKLDTIESNTKYRSGITNQNRELRTRHSLPVMRSFLDLPKPKSILKRQGSKDEKWEKDIDFCYDNEVDSNFNYRWEPKSRVINGKQTAKRIFTVSDSVGPRRRLSYTTQTGVNPVTKDSKAQLDASHKQSVLEMATKDRPIPRLEDLGTMPPELKDSEISLSPIGIPKDNRLSTPEFTKQLNTEDVNLQRASNSTTDSNSSSWYSTGDEKHHSTTSTGTALTQPSLCSVSLNTMLSSPVKESVAKAEPKSAAMTSTNENSSPLLLPIQGVKEGRLAGLSTEQGTPPDVLAERRLSSAILEEDGALPAIFPEYEAYLATIMEEETSEARPDEHKVAVTPSVPKQEQSEPLSLPNMTETKSKAIATAKEPTTAISQVEVGFNKGFELPNTSIPSRKPLPLHTHTLQPTSAANGKHETDTNVPQFHSEDSSTQPPTVDQSRAAPTSDKAVVEEPSLETTPKQNTVSLAAPTINNANSNERMSETKLDSIADSFGNNDPRLNSGALHSQEMMHQNTMRGNFMPNIGSSDQSSNFMPGNKMPASVPLNTMEPPNVYTGMSGNMMYGDIYSDMTYENMMYESMMYRQMMYRDMMLRDTVSGNMHQGAALGNMHIGPMMPANMPMRGMHPNMMMNMNVPKPMMPGSGVPGPHIPGYKGYGPEWSKSPLAGNGHNANNAFGSTVTQNNMQGNIQRNNSQASTDPEAQGRLNGNNMIPKNGRANYPQSYYASQGHNAFNDLNQLNQRQHLNGFSQHTNGHLGGNMPLNGMPRNVMFGMNNMNNNHMAAMSNYMGANMSSRSATPTGMMYSHHAMSESDMSELSFSGGMTDTASLRSWPSNMSLRSNSVRNSYSMYL</sequence>
<feature type="compositionally biased region" description="Polar residues" evidence="1">
    <location>
        <begin position="595"/>
        <end position="614"/>
    </location>
</feature>
<feature type="region of interest" description="Disordered" evidence="1">
    <location>
        <begin position="1"/>
        <end position="63"/>
    </location>
</feature>
<feature type="region of interest" description="Disordered" evidence="1">
    <location>
        <begin position="675"/>
        <end position="718"/>
    </location>
</feature>
<feature type="compositionally biased region" description="Basic and acidic residues" evidence="1">
    <location>
        <begin position="855"/>
        <end position="866"/>
    </location>
</feature>
<feature type="compositionally biased region" description="Polar residues" evidence="1">
    <location>
        <begin position="279"/>
        <end position="290"/>
    </location>
</feature>
<feature type="compositionally biased region" description="Polar residues" evidence="1">
    <location>
        <begin position="43"/>
        <end position="58"/>
    </location>
</feature>
<feature type="region of interest" description="Disordered" evidence="1">
    <location>
        <begin position="854"/>
        <end position="941"/>
    </location>
</feature>
<feature type="region of interest" description="Disordered" evidence="1">
    <location>
        <begin position="1405"/>
        <end position="1440"/>
    </location>
</feature>
<feature type="region of interest" description="Disordered" evidence="1">
    <location>
        <begin position="79"/>
        <end position="188"/>
    </location>
</feature>
<feature type="compositionally biased region" description="Pro residues" evidence="1">
    <location>
        <begin position="621"/>
        <end position="630"/>
    </location>
</feature>
<feature type="compositionally biased region" description="Basic and acidic residues" evidence="1">
    <location>
        <begin position="149"/>
        <end position="159"/>
    </location>
</feature>
<feature type="compositionally biased region" description="Polar residues" evidence="1">
    <location>
        <begin position="1137"/>
        <end position="1160"/>
    </location>
</feature>
<name>A0A0A1TCZ6_9HYPO</name>
<protein>
    <submittedName>
        <fullName evidence="2">Uncharacterized protein</fullName>
    </submittedName>
</protein>
<feature type="region of interest" description="Disordered" evidence="1">
    <location>
        <begin position="482"/>
        <end position="518"/>
    </location>
</feature>
<feature type="compositionally biased region" description="Polar residues" evidence="1">
    <location>
        <begin position="219"/>
        <end position="254"/>
    </location>
</feature>
<dbReference type="EMBL" id="CDHN01000002">
    <property type="protein sequence ID" value="CEJ86468.1"/>
    <property type="molecule type" value="Genomic_DNA"/>
</dbReference>
<accession>A0A0A1TCZ6</accession>
<keyword evidence="3" id="KW-1185">Reference proteome</keyword>
<dbReference type="HOGENOM" id="CLU_245637_0_0_1"/>
<evidence type="ECO:0000313" key="3">
    <source>
        <dbReference type="Proteomes" id="UP000039046"/>
    </source>
</evidence>
<feature type="region of interest" description="Disordered" evidence="1">
    <location>
        <begin position="1106"/>
        <end position="1178"/>
    </location>
</feature>
<reference evidence="2 3" key="1">
    <citation type="journal article" date="2015" name="Genome Announc.">
        <title>Draft Genome Sequence and Gene Annotation of the Entomopathogenic Fungus Verticillium hemipterigenum.</title>
        <authorList>
            <person name="Horn F."/>
            <person name="Habel A."/>
            <person name="Scharf D.H."/>
            <person name="Dworschak J."/>
            <person name="Brakhage A.A."/>
            <person name="Guthke R."/>
            <person name="Hertweck C."/>
            <person name="Linde J."/>
        </authorList>
    </citation>
    <scope>NUCLEOTIDE SEQUENCE [LARGE SCALE GENOMIC DNA]</scope>
</reference>
<feature type="region of interest" description="Disordered" evidence="1">
    <location>
        <begin position="355"/>
        <end position="386"/>
    </location>
</feature>